<dbReference type="PANTHER" id="PTHR48080">
    <property type="entry name" value="D-GALACTONATE DEHYDRATASE-RELATED"/>
    <property type="match status" value="1"/>
</dbReference>
<evidence type="ECO:0000313" key="9">
    <source>
        <dbReference type="EMBL" id="KCZ86183.1"/>
    </source>
</evidence>
<dbReference type="SUPFAM" id="SSF54826">
    <property type="entry name" value="Enolase N-terminal domain-like"/>
    <property type="match status" value="1"/>
</dbReference>
<reference evidence="9 10" key="1">
    <citation type="journal article" date="2014" name="Antonie Van Leeuwenhoek">
        <title>Hyphomonas beringensis sp. nov. and Hyphomonas chukchiensis sp. nov., isolated from surface seawater of the Bering Sea and Chukchi Sea.</title>
        <authorList>
            <person name="Li C."/>
            <person name="Lai Q."/>
            <person name="Li G."/>
            <person name="Dong C."/>
            <person name="Wang J."/>
            <person name="Liao Y."/>
            <person name="Shao Z."/>
        </authorList>
    </citation>
    <scope>NUCLEOTIDE SEQUENCE [LARGE SCALE GENOMIC DNA]</scope>
    <source>
        <strain evidence="9 10">MHS-3</strain>
    </source>
</reference>
<dbReference type="Pfam" id="PF13378">
    <property type="entry name" value="MR_MLE_C"/>
    <property type="match status" value="1"/>
</dbReference>
<protein>
    <recommendedName>
        <fullName evidence="7">Dipeptide epimerase</fullName>
        <ecNumber evidence="7">5.1.1.-</ecNumber>
    </recommendedName>
</protein>
<dbReference type="InterPro" id="IPR029017">
    <property type="entry name" value="Enolase-like_N"/>
</dbReference>
<organism evidence="9 10">
    <name type="scientific">Hyphomonas adhaerens MHS-3</name>
    <dbReference type="NCBI Taxonomy" id="1280949"/>
    <lineage>
        <taxon>Bacteria</taxon>
        <taxon>Pseudomonadati</taxon>
        <taxon>Pseudomonadota</taxon>
        <taxon>Alphaproteobacteria</taxon>
        <taxon>Hyphomonadales</taxon>
        <taxon>Hyphomonadaceae</taxon>
        <taxon>Hyphomonas</taxon>
    </lineage>
</organism>
<comment type="cofactor">
    <cofactor evidence="6 7">
        <name>Mg(2+)</name>
        <dbReference type="ChEBI" id="CHEBI:18420"/>
    </cofactor>
    <text evidence="6 7">Binds 1 Mg(2+) ion per subunit.</text>
</comment>
<feature type="domain" description="Mandelate racemase/muconate lactonizing enzyme C-terminal" evidence="8">
    <location>
        <begin position="126"/>
        <end position="216"/>
    </location>
</feature>
<dbReference type="STRING" id="1280949.HAD_10870"/>
<dbReference type="SMART" id="SM00922">
    <property type="entry name" value="MR_MLE"/>
    <property type="match status" value="1"/>
</dbReference>
<dbReference type="PANTHER" id="PTHR48080:SF3">
    <property type="entry name" value="ENOLASE SUPERFAMILY MEMBER DDB_G0284701"/>
    <property type="match status" value="1"/>
</dbReference>
<feature type="binding site" evidence="6">
    <location>
        <position position="195"/>
    </location>
    <ligand>
        <name>Mg(2+)</name>
        <dbReference type="ChEBI" id="CHEBI:18420"/>
    </ligand>
</feature>
<keyword evidence="4 7" id="KW-0413">Isomerase</keyword>
<dbReference type="GO" id="GO:0009063">
    <property type="term" value="P:amino acid catabolic process"/>
    <property type="evidence" value="ECO:0007669"/>
    <property type="project" value="InterPro"/>
</dbReference>
<dbReference type="InterPro" id="IPR029065">
    <property type="entry name" value="Enolase_C-like"/>
</dbReference>
<dbReference type="PROSITE" id="PS00909">
    <property type="entry name" value="MR_MLE_2"/>
    <property type="match status" value="1"/>
</dbReference>
<dbReference type="InterPro" id="IPR034593">
    <property type="entry name" value="DgoD-like"/>
</dbReference>
<keyword evidence="2 6" id="KW-0479">Metal-binding</keyword>
<dbReference type="EC" id="5.1.1.-" evidence="7"/>
<dbReference type="InterPro" id="IPR013341">
    <property type="entry name" value="Mandelate_racemase_N_dom"/>
</dbReference>
<dbReference type="eggNOG" id="COG4948">
    <property type="taxonomic scope" value="Bacteria"/>
</dbReference>
<evidence type="ECO:0000256" key="3">
    <source>
        <dbReference type="ARBA" id="ARBA00022842"/>
    </source>
</evidence>
<evidence type="ECO:0000256" key="2">
    <source>
        <dbReference type="ARBA" id="ARBA00022723"/>
    </source>
</evidence>
<proteinExistence type="inferred from homology"/>
<dbReference type="Gene3D" id="3.20.20.120">
    <property type="entry name" value="Enolase-like C-terminal domain"/>
    <property type="match status" value="1"/>
</dbReference>
<accession>A0A069E7Y0</accession>
<dbReference type="EMBL" id="ARYH01000001">
    <property type="protein sequence ID" value="KCZ86183.1"/>
    <property type="molecule type" value="Genomic_DNA"/>
</dbReference>
<dbReference type="InterPro" id="IPR034603">
    <property type="entry name" value="Dipeptide_epimerase"/>
</dbReference>
<comment type="caution">
    <text evidence="9">The sequence shown here is derived from an EMBL/GenBank/DDBJ whole genome shotgun (WGS) entry which is preliminary data.</text>
</comment>
<evidence type="ECO:0000256" key="5">
    <source>
        <dbReference type="PIRSR" id="PIRSR634603-1"/>
    </source>
</evidence>
<evidence type="ECO:0000259" key="8">
    <source>
        <dbReference type="SMART" id="SM00922"/>
    </source>
</evidence>
<dbReference type="GO" id="GO:0000287">
    <property type="term" value="F:magnesium ion binding"/>
    <property type="evidence" value="ECO:0007669"/>
    <property type="project" value="UniProtKB-ARBA"/>
</dbReference>
<feature type="binding site" evidence="6">
    <location>
        <position position="169"/>
    </location>
    <ligand>
        <name>Mg(2+)</name>
        <dbReference type="ChEBI" id="CHEBI:18420"/>
    </ligand>
</feature>
<name>A0A069E7Y0_9PROT</name>
<evidence type="ECO:0000313" key="10">
    <source>
        <dbReference type="Proteomes" id="UP000027446"/>
    </source>
</evidence>
<feature type="active site" description="Proton acceptor; specific for (R)-substrate epimerization" evidence="5">
    <location>
        <position position="144"/>
    </location>
</feature>
<dbReference type="CDD" id="cd03319">
    <property type="entry name" value="L-Ala-DL-Glu_epimerase"/>
    <property type="match status" value="1"/>
</dbReference>
<evidence type="ECO:0000256" key="7">
    <source>
        <dbReference type="RuleBase" id="RU366006"/>
    </source>
</evidence>
<feature type="binding site" evidence="6">
    <location>
        <position position="218"/>
    </location>
    <ligand>
        <name>Mg(2+)</name>
        <dbReference type="ChEBI" id="CHEBI:18420"/>
    </ligand>
</feature>
<comment type="similarity">
    <text evidence="1 7">Belongs to the mandelate racemase/muconate lactonizing enzyme family.</text>
</comment>
<dbReference type="Pfam" id="PF02746">
    <property type="entry name" value="MR_MLE_N"/>
    <property type="match status" value="1"/>
</dbReference>
<dbReference type="InterPro" id="IPR013342">
    <property type="entry name" value="Mandelate_racemase_C"/>
</dbReference>
<dbReference type="Proteomes" id="UP000027446">
    <property type="component" value="Unassembled WGS sequence"/>
</dbReference>
<evidence type="ECO:0000256" key="6">
    <source>
        <dbReference type="PIRSR" id="PIRSR634603-3"/>
    </source>
</evidence>
<evidence type="ECO:0000256" key="1">
    <source>
        <dbReference type="ARBA" id="ARBA00008031"/>
    </source>
</evidence>
<feature type="active site" description="Proton acceptor; specific for (S)-substrate epimerization" evidence="5">
    <location>
        <position position="240"/>
    </location>
</feature>
<evidence type="ECO:0000256" key="4">
    <source>
        <dbReference type="ARBA" id="ARBA00023235"/>
    </source>
</evidence>
<dbReference type="PATRIC" id="fig|1280949.3.peg.2224"/>
<keyword evidence="10" id="KW-1185">Reference proteome</keyword>
<dbReference type="Gene3D" id="3.30.390.10">
    <property type="entry name" value="Enolase-like, N-terminal domain"/>
    <property type="match status" value="1"/>
</dbReference>
<dbReference type="AlphaFoldDB" id="A0A069E7Y0"/>
<dbReference type="InterPro" id="IPR018110">
    <property type="entry name" value="Mandel_Rmase/mucon_lact_enz_CS"/>
</dbReference>
<dbReference type="GO" id="GO:0016855">
    <property type="term" value="F:racemase and epimerase activity, acting on amino acids and derivatives"/>
    <property type="evidence" value="ECO:0007669"/>
    <property type="project" value="UniProtKB-UniRule"/>
</dbReference>
<dbReference type="SUPFAM" id="SSF51604">
    <property type="entry name" value="Enolase C-terminal domain-like"/>
    <property type="match status" value="1"/>
</dbReference>
<sequence>MRVSQKSWPLKQPLKFAFAELHSIDVLTVELDSGAARGRGEGIGVFFHGDNPEKGAIELAAFEKGFGSQVAVEAALGGLKSYAARNALDCALWDLRCKEASTSIHEMIGAPAGTIQTFQTISLDAPGAMAAAAEKVTGPRLKLKVDAPRIVDQVRAVRQVRGDAILMADANQDLSFERLREVAPALAKLNLIMLEQPLTAGEDADLAGFQSPIPLCADESCFTVSALEGLAGLYDAVNIKLDKTGGLTGALALLAEARRLGFDVLVGCMAGTSLSMAPALALATMCDFADLDGPLLLADDYDNAARYVDGTVYPPPKEFWG</sequence>
<dbReference type="InterPro" id="IPR036849">
    <property type="entry name" value="Enolase-like_C_sf"/>
</dbReference>
<gene>
    <name evidence="9" type="ORF">HAD_10870</name>
</gene>
<keyword evidence="3 6" id="KW-0460">Magnesium</keyword>